<gene>
    <name evidence="2" type="ordered locus">HBHAL_4275</name>
</gene>
<dbReference type="PRINTS" id="PR00420">
    <property type="entry name" value="RNGMNOXGNASE"/>
</dbReference>
<dbReference type="STRING" id="866895.HBHAL_4275"/>
<proteinExistence type="predicted"/>
<feature type="domain" description="FAD-binding" evidence="1">
    <location>
        <begin position="2"/>
        <end position="338"/>
    </location>
</feature>
<protein>
    <submittedName>
        <fullName evidence="2">Monooxygenase, FAD-binding</fullName>
    </submittedName>
</protein>
<dbReference type="EMBL" id="HE717023">
    <property type="protein sequence ID" value="CCG46616.1"/>
    <property type="molecule type" value="Genomic_DNA"/>
</dbReference>
<dbReference type="PATRIC" id="fig|866895.3.peg.3310"/>
<dbReference type="eggNOG" id="COG0654">
    <property type="taxonomic scope" value="Bacteria"/>
</dbReference>
<name>I0JR46_HALH3</name>
<dbReference type="RefSeq" id="WP_014644504.1">
    <property type="nucleotide sequence ID" value="NC_017668.1"/>
</dbReference>
<evidence type="ECO:0000313" key="3">
    <source>
        <dbReference type="Proteomes" id="UP000007397"/>
    </source>
</evidence>
<dbReference type="Proteomes" id="UP000007397">
    <property type="component" value="Chromosome"/>
</dbReference>
<keyword evidence="2" id="KW-0560">Oxidoreductase</keyword>
<keyword evidence="3" id="KW-1185">Reference proteome</keyword>
<accession>I0JR46</accession>
<sequence>MKVIIVGGGIAGLTLAYWLNRNGNDVKVIEKASELRTEGYMLDFFGPGYDVAEEMGILEQLSRIHYPISGLEFRNEKGKFKFKLPYPSLRHLFNGRHFNFLRGDLEQVLYDLVKDQVDFRFGITIEEIQQDDDQVHVTLSDGRRDTADLVVGADGVRSRVRSLVFGEHENYIKHMGYYTAAYIIENSSMNKQLHNAFYSLSSPGLQASVYPIRGDRSATFFLYKDSKKEEHLSSDEAKNELKNHFKHMGWVVPELLEKAEEATDFYFDEVSQVVMPQWSKGRVVLVGDSCQAVSLMAGQGASLAMTGAYVLARSLRENNNVKQALDKYEDDLKPQVMKTQASGRKFAHYFLPDSRWRIFIRDITMRVSVLPVVRRFVNMNRARIPK</sequence>
<keyword evidence="2" id="KW-0503">Monooxygenase</keyword>
<dbReference type="InterPro" id="IPR051704">
    <property type="entry name" value="FAD_aromatic-hydroxylase"/>
</dbReference>
<evidence type="ECO:0000313" key="2">
    <source>
        <dbReference type="EMBL" id="CCG46616.1"/>
    </source>
</evidence>
<dbReference type="InterPro" id="IPR002938">
    <property type="entry name" value="FAD-bd"/>
</dbReference>
<dbReference type="KEGG" id="hhd:HBHAL_4275"/>
<dbReference type="GO" id="GO:0004497">
    <property type="term" value="F:monooxygenase activity"/>
    <property type="evidence" value="ECO:0007669"/>
    <property type="project" value="UniProtKB-KW"/>
</dbReference>
<dbReference type="InterPro" id="IPR036188">
    <property type="entry name" value="FAD/NAD-bd_sf"/>
</dbReference>
<evidence type="ECO:0000259" key="1">
    <source>
        <dbReference type="Pfam" id="PF01494"/>
    </source>
</evidence>
<organism evidence="2 3">
    <name type="scientific">Halobacillus halophilus (strain ATCC 35676 / DSM 2266 / JCM 20832 / KCTC 3685 / LMG 17431 / NBRC 102448 / NCIMB 2269)</name>
    <name type="common">Sporosarcina halophila</name>
    <dbReference type="NCBI Taxonomy" id="866895"/>
    <lineage>
        <taxon>Bacteria</taxon>
        <taxon>Bacillati</taxon>
        <taxon>Bacillota</taxon>
        <taxon>Bacilli</taxon>
        <taxon>Bacillales</taxon>
        <taxon>Bacillaceae</taxon>
        <taxon>Halobacillus</taxon>
    </lineage>
</organism>
<dbReference type="AlphaFoldDB" id="I0JR46"/>
<dbReference type="PANTHER" id="PTHR46865:SF8">
    <property type="entry name" value="POSSIBLE OXIDOREDUCTASE"/>
    <property type="match status" value="1"/>
</dbReference>
<dbReference type="Gene3D" id="3.50.50.60">
    <property type="entry name" value="FAD/NAD(P)-binding domain"/>
    <property type="match status" value="1"/>
</dbReference>
<dbReference type="Gene3D" id="3.30.9.10">
    <property type="entry name" value="D-Amino Acid Oxidase, subunit A, domain 2"/>
    <property type="match status" value="1"/>
</dbReference>
<dbReference type="PANTHER" id="PTHR46865">
    <property type="entry name" value="OXIDOREDUCTASE-RELATED"/>
    <property type="match status" value="1"/>
</dbReference>
<dbReference type="GO" id="GO:0071949">
    <property type="term" value="F:FAD binding"/>
    <property type="evidence" value="ECO:0007669"/>
    <property type="project" value="InterPro"/>
</dbReference>
<dbReference type="HOGENOM" id="CLU_009665_1_0_9"/>
<reference evidence="2 3" key="1">
    <citation type="journal article" date="2013" name="Environ. Microbiol.">
        <title>Chloride and organic osmolytes: a hybrid strategy to cope with elevated salinities by the moderately halophilic, chloride-dependent bacterium Halobacillus halophilus.</title>
        <authorList>
            <person name="Saum S.H."/>
            <person name="Pfeiffer F."/>
            <person name="Palm P."/>
            <person name="Rampp M."/>
            <person name="Schuster S.C."/>
            <person name="Muller V."/>
            <person name="Oesterhelt D."/>
        </authorList>
    </citation>
    <scope>NUCLEOTIDE SEQUENCE [LARGE SCALE GENOMIC DNA]</scope>
    <source>
        <strain evidence="3">ATCC 35676 / DSM 2266 / JCM 20832 / KCTC 3685 / LMG 17431 / NBRC 102448 / NCIMB 2269</strain>
    </source>
</reference>
<dbReference type="SUPFAM" id="SSF51905">
    <property type="entry name" value="FAD/NAD(P)-binding domain"/>
    <property type="match status" value="1"/>
</dbReference>
<dbReference type="Pfam" id="PF01494">
    <property type="entry name" value="FAD_binding_3"/>
    <property type="match status" value="1"/>
</dbReference>